<evidence type="ECO:0000313" key="1">
    <source>
        <dbReference type="EMBL" id="KAH6945355.1"/>
    </source>
</evidence>
<keyword evidence="2" id="KW-1185">Reference proteome</keyword>
<name>A0ACB7TEJ1_HYAAI</name>
<sequence length="190" mass="20832">MLLPISLDNCVKSTSAIPKPPCSAVSLEKQPHRYRRMSSTPPSHCDITRDVIRQCSTVKRPLIETCSRRSIDNDRPDATAVPTVPVELHPIQANDPAPWKRSVFRERTVSRRSTRCDTNDSAGGSCVTARTVHPKAREWDGRRPQRLCFACRPPGAALSAAAARGGAPLSLTSVFIRECFSPSAAVRDSE</sequence>
<proteinExistence type="predicted"/>
<dbReference type="Proteomes" id="UP000821845">
    <property type="component" value="Chromosome 1"/>
</dbReference>
<gene>
    <name evidence="1" type="ORF">HPB50_007921</name>
</gene>
<organism evidence="1 2">
    <name type="scientific">Hyalomma asiaticum</name>
    <name type="common">Tick</name>
    <dbReference type="NCBI Taxonomy" id="266040"/>
    <lineage>
        <taxon>Eukaryota</taxon>
        <taxon>Metazoa</taxon>
        <taxon>Ecdysozoa</taxon>
        <taxon>Arthropoda</taxon>
        <taxon>Chelicerata</taxon>
        <taxon>Arachnida</taxon>
        <taxon>Acari</taxon>
        <taxon>Parasitiformes</taxon>
        <taxon>Ixodida</taxon>
        <taxon>Ixodoidea</taxon>
        <taxon>Ixodidae</taxon>
        <taxon>Hyalomminae</taxon>
        <taxon>Hyalomma</taxon>
    </lineage>
</organism>
<accession>A0ACB7TEJ1</accession>
<dbReference type="EMBL" id="CM023481">
    <property type="protein sequence ID" value="KAH6945355.1"/>
    <property type="molecule type" value="Genomic_DNA"/>
</dbReference>
<protein>
    <submittedName>
        <fullName evidence="1">Uncharacterized protein</fullName>
    </submittedName>
</protein>
<comment type="caution">
    <text evidence="1">The sequence shown here is derived from an EMBL/GenBank/DDBJ whole genome shotgun (WGS) entry which is preliminary data.</text>
</comment>
<evidence type="ECO:0000313" key="2">
    <source>
        <dbReference type="Proteomes" id="UP000821845"/>
    </source>
</evidence>
<reference evidence="1" key="1">
    <citation type="submission" date="2020-05" db="EMBL/GenBank/DDBJ databases">
        <title>Large-scale comparative analyses of tick genomes elucidate their genetic diversity and vector capacities.</title>
        <authorList>
            <person name="Jia N."/>
            <person name="Wang J."/>
            <person name="Shi W."/>
            <person name="Du L."/>
            <person name="Sun Y."/>
            <person name="Zhan W."/>
            <person name="Jiang J."/>
            <person name="Wang Q."/>
            <person name="Zhang B."/>
            <person name="Ji P."/>
            <person name="Sakyi L.B."/>
            <person name="Cui X."/>
            <person name="Yuan T."/>
            <person name="Jiang B."/>
            <person name="Yang W."/>
            <person name="Lam T.T.-Y."/>
            <person name="Chang Q."/>
            <person name="Ding S."/>
            <person name="Wang X."/>
            <person name="Zhu J."/>
            <person name="Ruan X."/>
            <person name="Zhao L."/>
            <person name="Wei J."/>
            <person name="Que T."/>
            <person name="Du C."/>
            <person name="Cheng J."/>
            <person name="Dai P."/>
            <person name="Han X."/>
            <person name="Huang E."/>
            <person name="Gao Y."/>
            <person name="Liu J."/>
            <person name="Shao H."/>
            <person name="Ye R."/>
            <person name="Li L."/>
            <person name="Wei W."/>
            <person name="Wang X."/>
            <person name="Wang C."/>
            <person name="Yang T."/>
            <person name="Huo Q."/>
            <person name="Li W."/>
            <person name="Guo W."/>
            <person name="Chen H."/>
            <person name="Zhou L."/>
            <person name="Ni X."/>
            <person name="Tian J."/>
            <person name="Zhou Y."/>
            <person name="Sheng Y."/>
            <person name="Liu T."/>
            <person name="Pan Y."/>
            <person name="Xia L."/>
            <person name="Li J."/>
            <person name="Zhao F."/>
            <person name="Cao W."/>
        </authorList>
    </citation>
    <scope>NUCLEOTIDE SEQUENCE</scope>
    <source>
        <strain evidence="1">Hyas-2018</strain>
    </source>
</reference>